<dbReference type="InterPro" id="IPR036388">
    <property type="entry name" value="WH-like_DNA-bd_sf"/>
</dbReference>
<dbReference type="KEGG" id="kpd:CW740_06775"/>
<proteinExistence type="predicted"/>
<dbReference type="GO" id="GO:0005829">
    <property type="term" value="C:cytosol"/>
    <property type="evidence" value="ECO:0007669"/>
    <property type="project" value="TreeGrafter"/>
</dbReference>
<dbReference type="GO" id="GO:0043565">
    <property type="term" value="F:sequence-specific DNA binding"/>
    <property type="evidence" value="ECO:0007669"/>
    <property type="project" value="InterPro"/>
</dbReference>
<dbReference type="InterPro" id="IPR011008">
    <property type="entry name" value="Dimeric_a/b-barrel"/>
</dbReference>
<evidence type="ECO:0000256" key="1">
    <source>
        <dbReference type="ARBA" id="ARBA00023015"/>
    </source>
</evidence>
<dbReference type="GO" id="GO:0006355">
    <property type="term" value="P:regulation of DNA-templated transcription"/>
    <property type="evidence" value="ECO:0007669"/>
    <property type="project" value="UniProtKB-ARBA"/>
</dbReference>
<evidence type="ECO:0000313" key="6">
    <source>
        <dbReference type="Proteomes" id="UP000232693"/>
    </source>
</evidence>
<dbReference type="PRINTS" id="PR00033">
    <property type="entry name" value="HTHASNC"/>
</dbReference>
<dbReference type="SUPFAM" id="SSF46785">
    <property type="entry name" value="Winged helix' DNA-binding domain"/>
    <property type="match status" value="1"/>
</dbReference>
<reference evidence="5 6" key="1">
    <citation type="submission" date="2017-12" db="EMBL/GenBank/DDBJ databases">
        <title>Kangiella profundi FT102 completed genome.</title>
        <authorList>
            <person name="Xu J."/>
            <person name="Wang J."/>
            <person name="Lu Y."/>
        </authorList>
    </citation>
    <scope>NUCLEOTIDE SEQUENCE [LARGE SCALE GENOMIC DNA]</scope>
    <source>
        <strain evidence="5 6">FT102</strain>
    </source>
</reference>
<dbReference type="Gene3D" id="3.30.70.920">
    <property type="match status" value="1"/>
</dbReference>
<keyword evidence="6" id="KW-1185">Reference proteome</keyword>
<dbReference type="InterPro" id="IPR019888">
    <property type="entry name" value="Tscrpt_reg_AsnC-like"/>
</dbReference>
<organism evidence="5 6">
    <name type="scientific">Kangiella profundi</name>
    <dbReference type="NCBI Taxonomy" id="1561924"/>
    <lineage>
        <taxon>Bacteria</taxon>
        <taxon>Pseudomonadati</taxon>
        <taxon>Pseudomonadota</taxon>
        <taxon>Gammaproteobacteria</taxon>
        <taxon>Kangiellales</taxon>
        <taxon>Kangiellaceae</taxon>
        <taxon>Kangiella</taxon>
    </lineage>
</organism>
<dbReference type="PANTHER" id="PTHR30154:SF34">
    <property type="entry name" value="TRANSCRIPTIONAL REGULATOR AZLB"/>
    <property type="match status" value="1"/>
</dbReference>
<keyword evidence="1" id="KW-0805">Transcription regulation</keyword>
<dbReference type="Pfam" id="PF13412">
    <property type="entry name" value="HTH_24"/>
    <property type="match status" value="1"/>
</dbReference>
<name>A0A2K9B230_9GAMM</name>
<dbReference type="Pfam" id="PF01037">
    <property type="entry name" value="AsnC_trans_reg"/>
    <property type="match status" value="1"/>
</dbReference>
<accession>A0A2K9B230</accession>
<dbReference type="Gene3D" id="1.10.10.10">
    <property type="entry name" value="Winged helix-like DNA-binding domain superfamily/Winged helix DNA-binding domain"/>
    <property type="match status" value="1"/>
</dbReference>
<dbReference type="InterPro" id="IPR036390">
    <property type="entry name" value="WH_DNA-bd_sf"/>
</dbReference>
<dbReference type="GO" id="GO:0043200">
    <property type="term" value="P:response to amino acid"/>
    <property type="evidence" value="ECO:0007669"/>
    <property type="project" value="TreeGrafter"/>
</dbReference>
<sequence length="173" mass="19674">MLNIIQKGVLIMVAYSPEIELDSVDQKILQILQNDGRLTNAELAKQVHLSPPAVHARVKRLEQKGVIARYVALVDRQKVGYDNLCFVEFSLQLHRYEQIQNILDKVTSWPEVLECHNVTGEYDYVLKVAVKNTQSLEHFISKKMIPLEGVAKVHTTLVLKEVKATMAINILDD</sequence>
<dbReference type="OrthoDB" id="8590699at2"/>
<dbReference type="SUPFAM" id="SSF54909">
    <property type="entry name" value="Dimeric alpha+beta barrel"/>
    <property type="match status" value="1"/>
</dbReference>
<dbReference type="CDD" id="cd00090">
    <property type="entry name" value="HTH_ARSR"/>
    <property type="match status" value="1"/>
</dbReference>
<protein>
    <submittedName>
        <fullName evidence="5">AsnC family transcriptional regulator</fullName>
    </submittedName>
</protein>
<keyword evidence="2" id="KW-0238">DNA-binding</keyword>
<dbReference type="AlphaFoldDB" id="A0A2K9B230"/>
<keyword evidence="3" id="KW-0804">Transcription</keyword>
<feature type="domain" description="HTH asnC-type" evidence="4">
    <location>
        <begin position="21"/>
        <end position="82"/>
    </location>
</feature>
<dbReference type="EMBL" id="CP025120">
    <property type="protein sequence ID" value="AUD78968.1"/>
    <property type="molecule type" value="Genomic_DNA"/>
</dbReference>
<dbReference type="PANTHER" id="PTHR30154">
    <property type="entry name" value="LEUCINE-RESPONSIVE REGULATORY PROTEIN"/>
    <property type="match status" value="1"/>
</dbReference>
<dbReference type="InterPro" id="IPR019887">
    <property type="entry name" value="Tscrpt_reg_AsnC/Lrp_C"/>
</dbReference>
<dbReference type="PROSITE" id="PS50956">
    <property type="entry name" value="HTH_ASNC_2"/>
    <property type="match status" value="1"/>
</dbReference>
<evidence type="ECO:0000313" key="5">
    <source>
        <dbReference type="EMBL" id="AUD78968.1"/>
    </source>
</evidence>
<evidence type="ECO:0000256" key="3">
    <source>
        <dbReference type="ARBA" id="ARBA00023163"/>
    </source>
</evidence>
<dbReference type="InterPro" id="IPR000485">
    <property type="entry name" value="AsnC-type_HTH_dom"/>
</dbReference>
<dbReference type="InterPro" id="IPR011991">
    <property type="entry name" value="ArsR-like_HTH"/>
</dbReference>
<evidence type="ECO:0000256" key="2">
    <source>
        <dbReference type="ARBA" id="ARBA00023125"/>
    </source>
</evidence>
<dbReference type="Proteomes" id="UP000232693">
    <property type="component" value="Chromosome"/>
</dbReference>
<dbReference type="FunFam" id="1.10.10.10:FF:000186">
    <property type="entry name" value="AsnC family transcriptional regulator"/>
    <property type="match status" value="1"/>
</dbReference>
<dbReference type="SMART" id="SM00344">
    <property type="entry name" value="HTH_ASNC"/>
    <property type="match status" value="1"/>
</dbReference>
<evidence type="ECO:0000259" key="4">
    <source>
        <dbReference type="PROSITE" id="PS50956"/>
    </source>
</evidence>
<gene>
    <name evidence="5" type="ORF">CW740_06775</name>
</gene>